<gene>
    <name evidence="18" type="ORF">A2647_03250</name>
</gene>
<evidence type="ECO:0000256" key="6">
    <source>
        <dbReference type="ARBA" id="ARBA00022769"/>
    </source>
</evidence>
<dbReference type="Proteomes" id="UP000177370">
    <property type="component" value="Unassembled WGS sequence"/>
</dbReference>
<dbReference type="InterPro" id="IPR041471">
    <property type="entry name" value="UvrB_inter"/>
</dbReference>
<feature type="coiled-coil region" evidence="13">
    <location>
        <begin position="257"/>
        <end position="284"/>
    </location>
</feature>
<dbReference type="GO" id="GO:0005737">
    <property type="term" value="C:cytoplasm"/>
    <property type="evidence" value="ECO:0007669"/>
    <property type="project" value="UniProtKB-SubCell"/>
</dbReference>
<evidence type="ECO:0000256" key="11">
    <source>
        <dbReference type="ARBA" id="ARBA00029504"/>
    </source>
</evidence>
<dbReference type="SMART" id="SM00487">
    <property type="entry name" value="DEXDc"/>
    <property type="match status" value="1"/>
</dbReference>
<dbReference type="PANTHER" id="PTHR24029:SF0">
    <property type="entry name" value="UVRABC SYSTEM PROTEIN B"/>
    <property type="match status" value="1"/>
</dbReference>
<dbReference type="GO" id="GO:0016887">
    <property type="term" value="F:ATP hydrolysis activity"/>
    <property type="evidence" value="ECO:0007669"/>
    <property type="project" value="InterPro"/>
</dbReference>
<comment type="subcellular location">
    <subcellularLocation>
        <location evidence="1 12">Cytoplasm</location>
    </subcellularLocation>
</comment>
<evidence type="ECO:0000256" key="1">
    <source>
        <dbReference type="ARBA" id="ARBA00004496"/>
    </source>
</evidence>
<dbReference type="InterPro" id="IPR006935">
    <property type="entry name" value="Helicase/UvrB_N"/>
</dbReference>
<keyword evidence="3" id="KW-0963">Cytoplasm</keyword>
<feature type="domain" description="Helicase ATP-binding" evidence="16">
    <location>
        <begin position="27"/>
        <end position="166"/>
    </location>
</feature>
<keyword evidence="4" id="KW-0547">Nucleotide-binding</keyword>
<evidence type="ECO:0000256" key="5">
    <source>
        <dbReference type="ARBA" id="ARBA00022763"/>
    </source>
</evidence>
<comment type="similarity">
    <text evidence="2 12">Belongs to the UvrB family.</text>
</comment>
<dbReference type="InterPro" id="IPR024759">
    <property type="entry name" value="UvrB_YAD/RRR_dom"/>
</dbReference>
<comment type="caution">
    <text evidence="18">The sequence shown here is derived from an EMBL/GenBank/DDBJ whole genome shotgun (WGS) entry which is preliminary data.</text>
</comment>
<evidence type="ECO:0000256" key="13">
    <source>
        <dbReference type="SAM" id="Coils"/>
    </source>
</evidence>
<dbReference type="InterPro" id="IPR036876">
    <property type="entry name" value="UVR_dom_sf"/>
</dbReference>
<evidence type="ECO:0000259" key="17">
    <source>
        <dbReference type="PROSITE" id="PS51194"/>
    </source>
</evidence>
<keyword evidence="9 12" id="KW-0234">DNA repair</keyword>
<name>A0A1F6V975_9BACT</name>
<dbReference type="Gene3D" id="4.10.860.10">
    <property type="entry name" value="UVR domain"/>
    <property type="match status" value="1"/>
</dbReference>
<evidence type="ECO:0000256" key="12">
    <source>
        <dbReference type="RuleBase" id="RU003587"/>
    </source>
</evidence>
<dbReference type="InterPro" id="IPR014001">
    <property type="entry name" value="Helicase_ATP-bd"/>
</dbReference>
<evidence type="ECO:0000256" key="8">
    <source>
        <dbReference type="ARBA" id="ARBA00022881"/>
    </source>
</evidence>
<dbReference type="InterPro" id="IPR027417">
    <property type="entry name" value="P-loop_NTPase"/>
</dbReference>
<dbReference type="InterPro" id="IPR001943">
    <property type="entry name" value="UVR_dom"/>
</dbReference>
<dbReference type="Pfam" id="PF02151">
    <property type="entry name" value="UVR"/>
    <property type="match status" value="1"/>
</dbReference>
<dbReference type="InterPro" id="IPR001650">
    <property type="entry name" value="Helicase_C-like"/>
</dbReference>
<dbReference type="AlphaFoldDB" id="A0A1F6V975"/>
<reference evidence="18 19" key="1">
    <citation type="journal article" date="2016" name="Nat. Commun.">
        <title>Thousands of microbial genomes shed light on interconnected biogeochemical processes in an aquifer system.</title>
        <authorList>
            <person name="Anantharaman K."/>
            <person name="Brown C.T."/>
            <person name="Hug L.A."/>
            <person name="Sharon I."/>
            <person name="Castelle C.J."/>
            <person name="Probst A.J."/>
            <person name="Thomas B.C."/>
            <person name="Singh A."/>
            <person name="Wilkins M.J."/>
            <person name="Karaoz U."/>
            <person name="Brodie E.L."/>
            <person name="Williams K.H."/>
            <person name="Hubbard S.S."/>
            <person name="Banfield J.F."/>
        </authorList>
    </citation>
    <scope>NUCLEOTIDE SEQUENCE [LARGE SCALE GENOMIC DNA]</scope>
</reference>
<comment type="subunit">
    <text evidence="10 12">Forms a heterotetramer with UvrA during the search for lesions. Interacts with UvrC in an incision complex.</text>
</comment>
<dbReference type="GO" id="GO:0004518">
    <property type="term" value="F:nuclease activity"/>
    <property type="evidence" value="ECO:0007669"/>
    <property type="project" value="UniProtKB-KW"/>
</dbReference>
<evidence type="ECO:0000256" key="2">
    <source>
        <dbReference type="ARBA" id="ARBA00008533"/>
    </source>
</evidence>
<dbReference type="InterPro" id="IPR004807">
    <property type="entry name" value="UvrB"/>
</dbReference>
<dbReference type="Pfam" id="PF17757">
    <property type="entry name" value="UvrB_inter"/>
    <property type="match status" value="1"/>
</dbReference>
<evidence type="ECO:0000256" key="7">
    <source>
        <dbReference type="ARBA" id="ARBA00022840"/>
    </source>
</evidence>
<feature type="domain" description="UVR" evidence="15">
    <location>
        <begin position="711"/>
        <end position="746"/>
    </location>
</feature>
<sequence length="760" mass="86028">MTQGIFKLHSPFKPAGDQPVAILKLLDGLEKGMQKQTLLGATGTGKTFTMANVIVEYNKPTLVIAHNKTLAAQLAQEFREFFPDSAVHYFVSYYDYYQPEAYMPTTDTYIEKDAQINKEIDRLRHASTQALLTRRDVIIVASVSCIYGLGSPEEYEKVNLKIKLGMKMERLTLMKRLIEIHFERTNADLTPGTFRSIGSWVEFMPVSETIMYQIEIDDGAVSKITKIDPISSQIIKEEKDVFIFPAKHFITEDTKKNKALIEIKKELALQLKKFQKEGKLLEAERIKRRTNYDLAMIKEVGYCSGIENYSRHLSGKQKGEPPETLLSYFPHTGDGEPDFLTIIDESHVTLPQLEGMYAGDASRKKTLVEYGFRLPSAKDNRPLKYEEFQKRIGPVVYTSATPGKYEIEESKKECEQTCPARSTLSCGVVEQIIRPTGLVDPETIVRPVSANSPLEEYPKGEVDEFSTPSRKRSTPQEGNKYPGQIQDFISEAEKTIKKGFRVLATTLTKKMAEDLSLYLKDLPAQAGKKIKSEYLHSDIKTLERIQILSKFRKGDFDVLVGVNLLREGLDLPEVALIGILDADKEGFLRSETSLIQTIGRAARNSEGKVILYADVITGSMNKALAETARRRDIQLTYNKKHGITPKTIIKKIKDITEEFESEHGKAVNAELKLDVEIFRRAYKKELTRPLKPKGLGESHLSDQEIEALTYEKIIKIKEKEMNRAVKELDFETAAILRDEIRVLSQKTVYGTGNKTKNVVP</sequence>
<dbReference type="Gene3D" id="3.40.50.300">
    <property type="entry name" value="P-loop containing nucleotide triphosphate hydrolases"/>
    <property type="match status" value="3"/>
</dbReference>
<dbReference type="EMBL" id="MFTP01000003">
    <property type="protein sequence ID" value="OGI66162.1"/>
    <property type="molecule type" value="Genomic_DNA"/>
</dbReference>
<dbReference type="CDD" id="cd17916">
    <property type="entry name" value="DEXHc_UvrB"/>
    <property type="match status" value="1"/>
</dbReference>
<keyword evidence="6 12" id="KW-0228">DNA excision</keyword>
<feature type="region of interest" description="Disordered" evidence="14">
    <location>
        <begin position="449"/>
        <end position="482"/>
    </location>
</feature>
<organism evidence="18 19">
    <name type="scientific">Candidatus Nomurabacteria bacterium RIFCSPHIGHO2_01_FULL_40_24b</name>
    <dbReference type="NCBI Taxonomy" id="1801739"/>
    <lineage>
        <taxon>Bacteria</taxon>
        <taxon>Candidatus Nomuraibacteriota</taxon>
    </lineage>
</organism>
<keyword evidence="8 12" id="KW-0267">Excision nuclease</keyword>
<keyword evidence="12" id="KW-0742">SOS response</keyword>
<keyword evidence="13" id="KW-0175">Coiled coil</keyword>
<dbReference type="GO" id="GO:0003677">
    <property type="term" value="F:DNA binding"/>
    <property type="evidence" value="ECO:0007669"/>
    <property type="project" value="InterPro"/>
</dbReference>
<dbReference type="PROSITE" id="PS50151">
    <property type="entry name" value="UVR"/>
    <property type="match status" value="1"/>
</dbReference>
<dbReference type="Pfam" id="PF04851">
    <property type="entry name" value="ResIII"/>
    <property type="match status" value="1"/>
</dbReference>
<evidence type="ECO:0000313" key="19">
    <source>
        <dbReference type="Proteomes" id="UP000177370"/>
    </source>
</evidence>
<dbReference type="GO" id="GO:0009380">
    <property type="term" value="C:excinuclease repair complex"/>
    <property type="evidence" value="ECO:0007669"/>
    <property type="project" value="InterPro"/>
</dbReference>
<dbReference type="GO" id="GO:0005524">
    <property type="term" value="F:ATP binding"/>
    <property type="evidence" value="ECO:0007669"/>
    <property type="project" value="UniProtKB-KW"/>
</dbReference>
<dbReference type="PROSITE" id="PS51194">
    <property type="entry name" value="HELICASE_CTER"/>
    <property type="match status" value="1"/>
</dbReference>
<dbReference type="PANTHER" id="PTHR24029">
    <property type="entry name" value="UVRABC SYSTEM PROTEIN B"/>
    <property type="match status" value="1"/>
</dbReference>
<keyword evidence="5 12" id="KW-0227">DNA damage</keyword>
<dbReference type="Pfam" id="PF12344">
    <property type="entry name" value="UvrB"/>
    <property type="match status" value="1"/>
</dbReference>
<evidence type="ECO:0000256" key="3">
    <source>
        <dbReference type="ARBA" id="ARBA00022490"/>
    </source>
</evidence>
<keyword evidence="7" id="KW-0067">ATP-binding</keyword>
<proteinExistence type="inferred from homology"/>
<dbReference type="SMART" id="SM00490">
    <property type="entry name" value="HELICc"/>
    <property type="match status" value="1"/>
</dbReference>
<dbReference type="GO" id="GO:0009432">
    <property type="term" value="P:SOS response"/>
    <property type="evidence" value="ECO:0007669"/>
    <property type="project" value="UniProtKB-KW"/>
</dbReference>
<evidence type="ECO:0000259" key="15">
    <source>
        <dbReference type="PROSITE" id="PS50151"/>
    </source>
</evidence>
<evidence type="ECO:0000256" key="14">
    <source>
        <dbReference type="SAM" id="MobiDB-lite"/>
    </source>
</evidence>
<accession>A0A1F6V975</accession>
<dbReference type="SUPFAM" id="SSF46600">
    <property type="entry name" value="C-terminal UvrC-binding domain of UvrB"/>
    <property type="match status" value="1"/>
</dbReference>
<evidence type="ECO:0000313" key="18">
    <source>
        <dbReference type="EMBL" id="OGI66162.1"/>
    </source>
</evidence>
<evidence type="ECO:0000256" key="9">
    <source>
        <dbReference type="ARBA" id="ARBA00023204"/>
    </source>
</evidence>
<dbReference type="SUPFAM" id="SSF52540">
    <property type="entry name" value="P-loop containing nucleoside triphosphate hydrolases"/>
    <property type="match status" value="2"/>
</dbReference>
<evidence type="ECO:0000259" key="16">
    <source>
        <dbReference type="PROSITE" id="PS51192"/>
    </source>
</evidence>
<evidence type="ECO:0000256" key="4">
    <source>
        <dbReference type="ARBA" id="ARBA00022741"/>
    </source>
</evidence>
<evidence type="ECO:0000256" key="10">
    <source>
        <dbReference type="ARBA" id="ARBA00026033"/>
    </source>
</evidence>
<protein>
    <recommendedName>
        <fullName evidence="11 12">UvrABC system protein B</fullName>
    </recommendedName>
</protein>
<feature type="domain" description="Helicase C-terminal" evidence="17">
    <location>
        <begin position="484"/>
        <end position="656"/>
    </location>
</feature>
<dbReference type="GO" id="GO:0006289">
    <property type="term" value="P:nucleotide-excision repair"/>
    <property type="evidence" value="ECO:0007669"/>
    <property type="project" value="InterPro"/>
</dbReference>
<dbReference type="PROSITE" id="PS51192">
    <property type="entry name" value="HELICASE_ATP_BIND_1"/>
    <property type="match status" value="1"/>
</dbReference>
<dbReference type="Pfam" id="PF00271">
    <property type="entry name" value="Helicase_C"/>
    <property type="match status" value="1"/>
</dbReference>